<dbReference type="AlphaFoldDB" id="A0A1Q2M228"/>
<protein>
    <submittedName>
        <fullName evidence="2">Uncharacterized protein</fullName>
    </submittedName>
</protein>
<organism evidence="2 3">
    <name type="scientific">Microbulbifer agarilyticus</name>
    <dbReference type="NCBI Taxonomy" id="260552"/>
    <lineage>
        <taxon>Bacteria</taxon>
        <taxon>Pseudomonadati</taxon>
        <taxon>Pseudomonadota</taxon>
        <taxon>Gammaproteobacteria</taxon>
        <taxon>Cellvibrionales</taxon>
        <taxon>Microbulbiferaceae</taxon>
        <taxon>Microbulbifer</taxon>
    </lineage>
</organism>
<evidence type="ECO:0000256" key="1">
    <source>
        <dbReference type="SAM" id="MobiDB-lite"/>
    </source>
</evidence>
<keyword evidence="3" id="KW-1185">Reference proteome</keyword>
<reference evidence="2" key="1">
    <citation type="submission" date="2017-02" db="EMBL/GenBank/DDBJ databases">
        <title>Genome of Microbulbifer agarilyticus GP101.</title>
        <authorList>
            <person name="Jung J."/>
            <person name="Bae S.S."/>
            <person name="Baek K."/>
        </authorList>
    </citation>
    <scope>NUCLEOTIDE SEQUENCE [LARGE SCALE GENOMIC DNA]</scope>
    <source>
        <strain evidence="2">GP101</strain>
    </source>
</reference>
<feature type="compositionally biased region" description="Basic and acidic residues" evidence="1">
    <location>
        <begin position="61"/>
        <end position="70"/>
    </location>
</feature>
<dbReference type="KEGG" id="maga:Mag101_02770"/>
<name>A0A1Q2M228_9GAMM</name>
<accession>A0A1Q2M228</accession>
<dbReference type="EMBL" id="CP019650">
    <property type="protein sequence ID" value="AQQ66689.1"/>
    <property type="molecule type" value="Genomic_DNA"/>
</dbReference>
<gene>
    <name evidence="2" type="ORF">Mag101_02770</name>
</gene>
<proteinExistence type="predicted"/>
<feature type="region of interest" description="Disordered" evidence="1">
    <location>
        <begin position="61"/>
        <end position="83"/>
    </location>
</feature>
<evidence type="ECO:0000313" key="2">
    <source>
        <dbReference type="EMBL" id="AQQ66689.1"/>
    </source>
</evidence>
<sequence length="83" mass="8801">MKMAAMTSRAVIRMRILPLHLLLAIWRRRRGAQLSAYKSSYRQRSGAESNVCLGDAAGGVRRGEKGKGKGESCAGAIAPAGTA</sequence>
<evidence type="ECO:0000313" key="3">
    <source>
        <dbReference type="Proteomes" id="UP000188219"/>
    </source>
</evidence>
<dbReference type="Proteomes" id="UP000188219">
    <property type="component" value="Chromosome"/>
</dbReference>